<sequence>MGDTVDDESLELKGGAEIKDSGSAYGSPSTTALLAAAQLRAAQLVVEFGCGSGRLAERLLQQELPPTARYIGFDQSTSMARLSQQRLEPFGQRAQVILTDGDPASASMHVDPGSCDAFISTYALDLLSEEDVATVLELAWRLLKPGGRLCLVGLTYGNTSPTRISTGVWELIHRLRPTAVGGCRPQDMSQYLGPGWKVVHRQVVTGGLLCSEVLVAEKVSCGP</sequence>
<comment type="caution">
    <text evidence="4">The sequence shown here is derived from an EMBL/GenBank/DDBJ whole genome shotgun (WGS) entry which is preliminary data.</text>
</comment>
<evidence type="ECO:0000256" key="1">
    <source>
        <dbReference type="ARBA" id="ARBA00022603"/>
    </source>
</evidence>
<evidence type="ECO:0000259" key="3">
    <source>
        <dbReference type="Pfam" id="PF13649"/>
    </source>
</evidence>
<keyword evidence="5" id="KW-1185">Reference proteome</keyword>
<dbReference type="SUPFAM" id="SSF53335">
    <property type="entry name" value="S-adenosyl-L-methionine-dependent methyltransferases"/>
    <property type="match status" value="1"/>
</dbReference>
<organism evidence="4 5">
    <name type="scientific">[Myrmecia] bisecta</name>
    <dbReference type="NCBI Taxonomy" id="41462"/>
    <lineage>
        <taxon>Eukaryota</taxon>
        <taxon>Viridiplantae</taxon>
        <taxon>Chlorophyta</taxon>
        <taxon>core chlorophytes</taxon>
        <taxon>Trebouxiophyceae</taxon>
        <taxon>Trebouxiales</taxon>
        <taxon>Trebouxiaceae</taxon>
        <taxon>Myrmecia</taxon>
    </lineage>
</organism>
<feature type="domain" description="Methyltransferase" evidence="3">
    <location>
        <begin position="45"/>
        <end position="147"/>
    </location>
</feature>
<dbReference type="InterPro" id="IPR029063">
    <property type="entry name" value="SAM-dependent_MTases_sf"/>
</dbReference>
<gene>
    <name evidence="4" type="ORF">WJX72_006899</name>
</gene>
<dbReference type="CDD" id="cd02440">
    <property type="entry name" value="AdoMet_MTases"/>
    <property type="match status" value="1"/>
</dbReference>
<keyword evidence="2" id="KW-0808">Transferase</keyword>
<dbReference type="GO" id="GO:0032259">
    <property type="term" value="P:methylation"/>
    <property type="evidence" value="ECO:0007669"/>
    <property type="project" value="UniProtKB-KW"/>
</dbReference>
<dbReference type="PANTHER" id="PTHR43861:SF1">
    <property type="entry name" value="TRANS-ACONITATE 2-METHYLTRANSFERASE"/>
    <property type="match status" value="1"/>
</dbReference>
<proteinExistence type="predicted"/>
<dbReference type="GO" id="GO:0008168">
    <property type="term" value="F:methyltransferase activity"/>
    <property type="evidence" value="ECO:0007669"/>
    <property type="project" value="UniProtKB-KW"/>
</dbReference>
<dbReference type="Proteomes" id="UP001489004">
    <property type="component" value="Unassembled WGS sequence"/>
</dbReference>
<reference evidence="4 5" key="1">
    <citation type="journal article" date="2024" name="Nat. Commun.">
        <title>Phylogenomics reveals the evolutionary origins of lichenization in chlorophyte algae.</title>
        <authorList>
            <person name="Puginier C."/>
            <person name="Libourel C."/>
            <person name="Otte J."/>
            <person name="Skaloud P."/>
            <person name="Haon M."/>
            <person name="Grisel S."/>
            <person name="Petersen M."/>
            <person name="Berrin J.G."/>
            <person name="Delaux P.M."/>
            <person name="Dal Grande F."/>
            <person name="Keller J."/>
        </authorList>
    </citation>
    <scope>NUCLEOTIDE SEQUENCE [LARGE SCALE GENOMIC DNA]</scope>
    <source>
        <strain evidence="4 5">SAG 2043</strain>
    </source>
</reference>
<dbReference type="Pfam" id="PF13649">
    <property type="entry name" value="Methyltransf_25"/>
    <property type="match status" value="1"/>
</dbReference>
<keyword evidence="1" id="KW-0489">Methyltransferase</keyword>
<dbReference type="AlphaFoldDB" id="A0AAW1PHP5"/>
<dbReference type="EMBL" id="JALJOR010000012">
    <property type="protein sequence ID" value="KAK9807713.1"/>
    <property type="molecule type" value="Genomic_DNA"/>
</dbReference>
<evidence type="ECO:0000256" key="2">
    <source>
        <dbReference type="ARBA" id="ARBA00022679"/>
    </source>
</evidence>
<evidence type="ECO:0000313" key="5">
    <source>
        <dbReference type="Proteomes" id="UP001489004"/>
    </source>
</evidence>
<name>A0AAW1PHP5_9CHLO</name>
<accession>A0AAW1PHP5</accession>
<dbReference type="InterPro" id="IPR041698">
    <property type="entry name" value="Methyltransf_25"/>
</dbReference>
<dbReference type="PANTHER" id="PTHR43861">
    <property type="entry name" value="TRANS-ACONITATE 2-METHYLTRANSFERASE-RELATED"/>
    <property type="match status" value="1"/>
</dbReference>
<protein>
    <recommendedName>
        <fullName evidence="3">Methyltransferase domain-containing protein</fullName>
    </recommendedName>
</protein>
<dbReference type="Gene3D" id="3.40.50.150">
    <property type="entry name" value="Vaccinia Virus protein VP39"/>
    <property type="match status" value="1"/>
</dbReference>
<evidence type="ECO:0000313" key="4">
    <source>
        <dbReference type="EMBL" id="KAK9807713.1"/>
    </source>
</evidence>